<reference evidence="1 2" key="1">
    <citation type="journal article" date="2016" name="Front. Microbiol.">
        <title>Comprehensive Phylogenetic Analysis of Bovine Non-aureus Staphylococci Species Based on Whole-Genome Sequencing.</title>
        <authorList>
            <person name="Naushad S."/>
            <person name="Barkema H.W."/>
            <person name="Luby C."/>
            <person name="Condas L.A."/>
            <person name="Nobrega D.B."/>
            <person name="Carson D.A."/>
            <person name="De Buck J."/>
        </authorList>
    </citation>
    <scope>NUCLEOTIDE SEQUENCE [LARGE SCALE GENOMIC DNA]</scope>
    <source>
        <strain evidence="1 2">SNUC 505</strain>
    </source>
</reference>
<evidence type="ECO:0000313" key="2">
    <source>
        <dbReference type="Proteomes" id="UP000242704"/>
    </source>
</evidence>
<evidence type="ECO:0000313" key="1">
    <source>
        <dbReference type="EMBL" id="PTG13059.1"/>
    </source>
</evidence>
<comment type="caution">
    <text evidence="1">The sequence shown here is derived from an EMBL/GenBank/DDBJ whole genome shotgun (WGS) entry which is preliminary data.</text>
</comment>
<dbReference type="AlphaFoldDB" id="A0AAE5T0Z6"/>
<dbReference type="EMBL" id="PZBZ01000041">
    <property type="protein sequence ID" value="PTG13059.1"/>
    <property type="molecule type" value="Genomic_DNA"/>
</dbReference>
<organism evidence="1 2">
    <name type="scientific">Staphylococcus chromogenes</name>
    <name type="common">Staphylococcus hyicus subsp. chromogenes</name>
    <dbReference type="NCBI Taxonomy" id="46126"/>
    <lineage>
        <taxon>Bacteria</taxon>
        <taxon>Bacillati</taxon>
        <taxon>Bacillota</taxon>
        <taxon>Bacilli</taxon>
        <taxon>Bacillales</taxon>
        <taxon>Staphylococcaceae</taxon>
        <taxon>Staphylococcus</taxon>
    </lineage>
</organism>
<accession>A0AAE5T0Z6</accession>
<gene>
    <name evidence="1" type="ORF">BU653_08095</name>
</gene>
<dbReference type="RefSeq" id="WP_107360721.1">
    <property type="nucleotide sequence ID" value="NZ_PYZT01000012.1"/>
</dbReference>
<name>A0AAE5T0Z6_STACR</name>
<sequence>MVHGIDTHGMIEKALNMKSTTIQFKDLMTDDEKEKYAKMNRIESDSVRWKFTEELIKRKLDRKVALSVKLGDDTVYLKRG</sequence>
<protein>
    <submittedName>
        <fullName evidence="1">Uncharacterized protein</fullName>
    </submittedName>
</protein>
<proteinExistence type="predicted"/>
<dbReference type="Proteomes" id="UP000242704">
    <property type="component" value="Unassembled WGS sequence"/>
</dbReference>